<feature type="transmembrane region" description="Helical" evidence="1">
    <location>
        <begin position="20"/>
        <end position="37"/>
    </location>
</feature>
<sequence length="288" mass="30155">MFTAQPERVIGRDAGPGGRAFRVLAGATGLVPIIVKLDSVGAVLAGLAWLVVVATIFVGIVALLRPWLDGSRERVLSPWTGSAILLLPLMAYPFGLIPEGPAVGVRLFTDGSVMLAGLIGYGGLEMAVLATLVLRVRPRLYSQYNVVDLVENAPERAQRRPLARAASTLGILAFSWYWIVPNLVVKGSPLHGAKEPTEQLDGMVALVLVAVALLLLAARVSTTTGRTAWALTALLVLFAAGAAVGAMPDALYAVIILAGIVVAVAAVVRPGTPRPSRPQPGLGTRERV</sequence>
<feature type="transmembrane region" description="Helical" evidence="1">
    <location>
        <begin position="76"/>
        <end position="94"/>
    </location>
</feature>
<proteinExistence type="predicted"/>
<gene>
    <name evidence="2" type="ORF">BG844_00480</name>
</gene>
<dbReference type="InterPro" id="IPR045637">
    <property type="entry name" value="DUF6410"/>
</dbReference>
<dbReference type="Pfam" id="PF19948">
    <property type="entry name" value="DUF6410"/>
    <property type="match status" value="1"/>
</dbReference>
<evidence type="ECO:0000313" key="2">
    <source>
        <dbReference type="EMBL" id="OJF16145.1"/>
    </source>
</evidence>
<reference evidence="2 3" key="1">
    <citation type="submission" date="2016-09" db="EMBL/GenBank/DDBJ databases">
        <title>Couchioplanes caeruleus draft genome sequence.</title>
        <authorList>
            <person name="Sheehan J."/>
            <person name="Caffrey P."/>
        </authorList>
    </citation>
    <scope>NUCLEOTIDE SEQUENCE [LARGE SCALE GENOMIC DNA]</scope>
    <source>
        <strain evidence="2 3">DSM 43634</strain>
    </source>
</reference>
<keyword evidence="1" id="KW-0472">Membrane</keyword>
<evidence type="ECO:0000256" key="1">
    <source>
        <dbReference type="SAM" id="Phobius"/>
    </source>
</evidence>
<protein>
    <submittedName>
        <fullName evidence="2">Uncharacterized protein</fullName>
    </submittedName>
</protein>
<feature type="transmembrane region" description="Helical" evidence="1">
    <location>
        <begin position="227"/>
        <end position="244"/>
    </location>
</feature>
<organism evidence="2 3">
    <name type="scientific">Couchioplanes caeruleus subsp. caeruleus</name>
    <dbReference type="NCBI Taxonomy" id="56427"/>
    <lineage>
        <taxon>Bacteria</taxon>
        <taxon>Bacillati</taxon>
        <taxon>Actinomycetota</taxon>
        <taxon>Actinomycetes</taxon>
        <taxon>Micromonosporales</taxon>
        <taxon>Micromonosporaceae</taxon>
        <taxon>Couchioplanes</taxon>
    </lineage>
</organism>
<dbReference type="Proteomes" id="UP000182486">
    <property type="component" value="Unassembled WGS sequence"/>
</dbReference>
<dbReference type="AlphaFoldDB" id="A0A1K0FTM9"/>
<feature type="transmembrane region" description="Helical" evidence="1">
    <location>
        <begin position="250"/>
        <end position="268"/>
    </location>
</feature>
<name>A0A1K0FTM9_9ACTN</name>
<keyword evidence="1" id="KW-1133">Transmembrane helix</keyword>
<dbReference type="EMBL" id="MEIA01000003">
    <property type="protein sequence ID" value="OJF16145.1"/>
    <property type="molecule type" value="Genomic_DNA"/>
</dbReference>
<keyword evidence="1" id="KW-0812">Transmembrane</keyword>
<feature type="transmembrane region" description="Helical" evidence="1">
    <location>
        <begin position="162"/>
        <end position="180"/>
    </location>
</feature>
<keyword evidence="3" id="KW-1185">Reference proteome</keyword>
<feature type="transmembrane region" description="Helical" evidence="1">
    <location>
        <begin position="43"/>
        <end position="64"/>
    </location>
</feature>
<feature type="transmembrane region" description="Helical" evidence="1">
    <location>
        <begin position="200"/>
        <end position="220"/>
    </location>
</feature>
<feature type="transmembrane region" description="Helical" evidence="1">
    <location>
        <begin position="114"/>
        <end position="134"/>
    </location>
</feature>
<comment type="caution">
    <text evidence="2">The sequence shown here is derived from an EMBL/GenBank/DDBJ whole genome shotgun (WGS) entry which is preliminary data.</text>
</comment>
<accession>A0A1K0FTM9</accession>
<evidence type="ECO:0000313" key="3">
    <source>
        <dbReference type="Proteomes" id="UP000182486"/>
    </source>
</evidence>